<proteinExistence type="predicted"/>
<feature type="transmembrane region" description="Helical" evidence="1">
    <location>
        <begin position="6"/>
        <end position="27"/>
    </location>
</feature>
<dbReference type="Proteomes" id="UP000632858">
    <property type="component" value="Unassembled WGS sequence"/>
</dbReference>
<gene>
    <name evidence="2" type="ORF">GCM10010960_17100</name>
</gene>
<protein>
    <submittedName>
        <fullName evidence="2">Uncharacterized protein</fullName>
    </submittedName>
</protein>
<evidence type="ECO:0000313" key="2">
    <source>
        <dbReference type="EMBL" id="GGF96005.1"/>
    </source>
</evidence>
<keyword evidence="1" id="KW-0472">Membrane</keyword>
<accession>A0A917CRB2</accession>
<reference evidence="2" key="2">
    <citation type="submission" date="2020-09" db="EMBL/GenBank/DDBJ databases">
        <authorList>
            <person name="Sun Q."/>
            <person name="Zhou Y."/>
        </authorList>
    </citation>
    <scope>NUCLEOTIDE SEQUENCE</scope>
    <source>
        <strain evidence="2">CGMCC 1.12726</strain>
    </source>
</reference>
<comment type="caution">
    <text evidence="2">The sequence shown here is derived from an EMBL/GenBank/DDBJ whole genome shotgun (WGS) entry which is preliminary data.</text>
</comment>
<keyword evidence="1" id="KW-0812">Transmembrane</keyword>
<dbReference type="EMBL" id="BMFO01000003">
    <property type="protein sequence ID" value="GGF96005.1"/>
    <property type="molecule type" value="Genomic_DNA"/>
</dbReference>
<organism evidence="2 3">
    <name type="scientific">Arenimonas maotaiensis</name>
    <dbReference type="NCBI Taxonomy" id="1446479"/>
    <lineage>
        <taxon>Bacteria</taxon>
        <taxon>Pseudomonadati</taxon>
        <taxon>Pseudomonadota</taxon>
        <taxon>Gammaproteobacteria</taxon>
        <taxon>Lysobacterales</taxon>
        <taxon>Lysobacteraceae</taxon>
        <taxon>Arenimonas</taxon>
    </lineage>
</organism>
<feature type="transmembrane region" description="Helical" evidence="1">
    <location>
        <begin position="115"/>
        <end position="144"/>
    </location>
</feature>
<dbReference type="RefSeq" id="WP_188449951.1">
    <property type="nucleotide sequence ID" value="NZ_BMFO01000003.1"/>
</dbReference>
<sequence length="160" mass="18418">MKQFLFSFIVFVIAFFGFIVLPLFIFGTSGSGVEQFKWTEEGRLAEAKIEQLHDSGRPLSFQELDRLHAVINSQEKIQYSFSDIFKIGQDNLIWLSWAPIFSGFVLFSKNKSELIYFWLIVLTVFIAGTLSLKTMICFLVASLAGNLLRKMRRQEETVDN</sequence>
<dbReference type="AlphaFoldDB" id="A0A917CRB2"/>
<evidence type="ECO:0000313" key="3">
    <source>
        <dbReference type="Proteomes" id="UP000632858"/>
    </source>
</evidence>
<reference evidence="2" key="1">
    <citation type="journal article" date="2014" name="Int. J. Syst. Evol. Microbiol.">
        <title>Complete genome sequence of Corynebacterium casei LMG S-19264T (=DSM 44701T), isolated from a smear-ripened cheese.</title>
        <authorList>
            <consortium name="US DOE Joint Genome Institute (JGI-PGF)"/>
            <person name="Walter F."/>
            <person name="Albersmeier A."/>
            <person name="Kalinowski J."/>
            <person name="Ruckert C."/>
        </authorList>
    </citation>
    <scope>NUCLEOTIDE SEQUENCE</scope>
    <source>
        <strain evidence="2">CGMCC 1.12726</strain>
    </source>
</reference>
<evidence type="ECO:0000256" key="1">
    <source>
        <dbReference type="SAM" id="Phobius"/>
    </source>
</evidence>
<name>A0A917CRB2_9GAMM</name>
<keyword evidence="1" id="KW-1133">Transmembrane helix</keyword>
<keyword evidence="3" id="KW-1185">Reference proteome</keyword>